<dbReference type="Proteomes" id="UP000223913">
    <property type="component" value="Unassembled WGS sequence"/>
</dbReference>
<organism evidence="2 3">
    <name type="scientific">Flavilitoribacter nigricans (strain ATCC 23147 / DSM 23189 / NBRC 102662 / NCIMB 1420 / SS-2)</name>
    <name type="common">Lewinella nigricans</name>
    <dbReference type="NCBI Taxonomy" id="1122177"/>
    <lineage>
        <taxon>Bacteria</taxon>
        <taxon>Pseudomonadati</taxon>
        <taxon>Bacteroidota</taxon>
        <taxon>Saprospiria</taxon>
        <taxon>Saprospirales</taxon>
        <taxon>Lewinellaceae</taxon>
        <taxon>Flavilitoribacter</taxon>
    </lineage>
</organism>
<dbReference type="RefSeq" id="WP_099153067.1">
    <property type="nucleotide sequence ID" value="NZ_PDUD01000031.1"/>
</dbReference>
<comment type="caution">
    <text evidence="2">The sequence shown here is derived from an EMBL/GenBank/DDBJ whole genome shotgun (WGS) entry which is preliminary data.</text>
</comment>
<keyword evidence="3" id="KW-1185">Reference proteome</keyword>
<dbReference type="OrthoDB" id="1164928at2"/>
<evidence type="ECO:0000256" key="1">
    <source>
        <dbReference type="SAM" id="Phobius"/>
    </source>
</evidence>
<feature type="transmembrane region" description="Helical" evidence="1">
    <location>
        <begin position="71"/>
        <end position="92"/>
    </location>
</feature>
<keyword evidence="1" id="KW-1133">Transmembrane helix</keyword>
<name>A0A2D0N4R0_FLAN2</name>
<reference evidence="2 3" key="1">
    <citation type="submission" date="2017-10" db="EMBL/GenBank/DDBJ databases">
        <title>The draft genome sequence of Lewinella nigricans NBRC 102662.</title>
        <authorList>
            <person name="Wang K."/>
        </authorList>
    </citation>
    <scope>NUCLEOTIDE SEQUENCE [LARGE SCALE GENOMIC DNA]</scope>
    <source>
        <strain evidence="2 3">NBRC 102662</strain>
    </source>
</reference>
<sequence>MKDDETRKLVQKSLITTSEDFTDRLLRSIEAEEAKPALFPWPARLILLCSAGALLLGSTFVYLIAHTTPGLLQPPVLAFAGFVILWLIYYVLQLRENYRQLV</sequence>
<keyword evidence="1" id="KW-0472">Membrane</keyword>
<protein>
    <submittedName>
        <fullName evidence="2">Uncharacterized protein</fullName>
    </submittedName>
</protein>
<feature type="transmembrane region" description="Helical" evidence="1">
    <location>
        <begin position="45"/>
        <end position="65"/>
    </location>
</feature>
<accession>A0A2D0N4R0</accession>
<proteinExistence type="predicted"/>
<keyword evidence="1" id="KW-0812">Transmembrane</keyword>
<gene>
    <name evidence="2" type="ORF">CRP01_26130</name>
</gene>
<evidence type="ECO:0000313" key="3">
    <source>
        <dbReference type="Proteomes" id="UP000223913"/>
    </source>
</evidence>
<dbReference type="EMBL" id="PDUD01000031">
    <property type="protein sequence ID" value="PHN03484.1"/>
    <property type="molecule type" value="Genomic_DNA"/>
</dbReference>
<evidence type="ECO:0000313" key="2">
    <source>
        <dbReference type="EMBL" id="PHN03484.1"/>
    </source>
</evidence>
<dbReference type="AlphaFoldDB" id="A0A2D0N4R0"/>